<name>A0A7I8JMY0_SPIIN</name>
<dbReference type="InterPro" id="IPR006943">
    <property type="entry name" value="DUF641_pln"/>
</dbReference>
<dbReference type="EMBL" id="LR743602">
    <property type="protein sequence ID" value="CAA2632265.1"/>
    <property type="molecule type" value="Genomic_DNA"/>
</dbReference>
<dbReference type="Proteomes" id="UP001189122">
    <property type="component" value="Unassembled WGS sequence"/>
</dbReference>
<evidence type="ECO:0000313" key="4">
    <source>
        <dbReference type="EMBL" id="CAA2632265.1"/>
    </source>
</evidence>
<dbReference type="GO" id="GO:0009959">
    <property type="term" value="P:negative gravitropism"/>
    <property type="evidence" value="ECO:0007669"/>
    <property type="project" value="InterPro"/>
</dbReference>
<feature type="coiled-coil region" evidence="1">
    <location>
        <begin position="80"/>
        <end position="114"/>
    </location>
</feature>
<gene>
    <name evidence="4" type="ORF">SI7747_15017897</name>
</gene>
<keyword evidence="1" id="KW-0175">Coiled coil</keyword>
<accession>A0A7I8JMY0</accession>
<evidence type="ECO:0000313" key="5">
    <source>
        <dbReference type="Proteomes" id="UP001189122"/>
    </source>
</evidence>
<feature type="domain" description="DUF641" evidence="2">
    <location>
        <begin position="1"/>
        <end position="126"/>
    </location>
</feature>
<dbReference type="EMBL" id="CACRZD030000015">
    <property type="protein sequence ID" value="CAA6671489.1"/>
    <property type="molecule type" value="Genomic_DNA"/>
</dbReference>
<dbReference type="InterPro" id="IPR040225">
    <property type="entry name" value="GIL1-like"/>
</dbReference>
<dbReference type="InterPro" id="IPR056813">
    <property type="entry name" value="GIL1_IRKI_C"/>
</dbReference>
<evidence type="ECO:0000256" key="1">
    <source>
        <dbReference type="SAM" id="Coils"/>
    </source>
</evidence>
<evidence type="ECO:0000259" key="3">
    <source>
        <dbReference type="Pfam" id="PF24994"/>
    </source>
</evidence>
<dbReference type="PANTHER" id="PTHR31161">
    <property type="entry name" value="PROTEIN GRAVITROPIC IN THE LIGHT 1"/>
    <property type="match status" value="1"/>
</dbReference>
<feature type="domain" description="GIL1/IRKI C-terminal" evidence="3">
    <location>
        <begin position="318"/>
        <end position="351"/>
    </location>
</feature>
<proteinExistence type="predicted"/>
<dbReference type="Pfam" id="PF04859">
    <property type="entry name" value="DUF641"/>
    <property type="match status" value="1"/>
</dbReference>
<dbReference type="GO" id="GO:0009639">
    <property type="term" value="P:response to red or far red light"/>
    <property type="evidence" value="ECO:0007669"/>
    <property type="project" value="InterPro"/>
</dbReference>
<dbReference type="AlphaFoldDB" id="A0A7I8JMY0"/>
<protein>
    <submittedName>
        <fullName evidence="4">Uncharacterized protein</fullName>
    </submittedName>
</protein>
<keyword evidence="5" id="KW-1185">Reference proteome</keyword>
<dbReference type="Pfam" id="PF24994">
    <property type="entry name" value="GIL1_IRKI_C"/>
    <property type="match status" value="1"/>
</dbReference>
<sequence>METLISELFASIAAIKAEYAQLQVAQSPYDPETIQSSDRLVVSQLKHLSLLKQAYLKRLPINGSGGGGGGSSGSRLAAELQEQRNLLRTFEITSKKLESDLERKDSQILLLKNQVSETEAICRWMEENIGPNIKRPSEKKLDGHFRLSSVDPALFLAVLRRAVKSIRSFVKLMVKEMEAARWNLTAAAGSIAPDVLRGRPEDRSFAFESYLSHGGAAGRPPSSFLDEFLDLKDADLGEILRRPSPLSEFCRVKYLALVHPAMEASFGGQTQRDLLSSSGGGSFPVTTQFLVQFAEMARRVWLLHRLFFSFEPAAEASIFQAGRGCRFSELFMESVVDEAGAAAVGFTVVPGSGWGGR</sequence>
<reference evidence="4 5" key="1">
    <citation type="submission" date="2019-12" db="EMBL/GenBank/DDBJ databases">
        <authorList>
            <person name="Scholz U."/>
            <person name="Mascher M."/>
            <person name="Fiebig A."/>
        </authorList>
    </citation>
    <scope>NUCLEOTIDE SEQUENCE</scope>
</reference>
<organism evidence="4">
    <name type="scientific">Spirodela intermedia</name>
    <name type="common">Intermediate duckweed</name>
    <dbReference type="NCBI Taxonomy" id="51605"/>
    <lineage>
        <taxon>Eukaryota</taxon>
        <taxon>Viridiplantae</taxon>
        <taxon>Streptophyta</taxon>
        <taxon>Embryophyta</taxon>
        <taxon>Tracheophyta</taxon>
        <taxon>Spermatophyta</taxon>
        <taxon>Magnoliopsida</taxon>
        <taxon>Liliopsida</taxon>
        <taxon>Araceae</taxon>
        <taxon>Lemnoideae</taxon>
        <taxon>Spirodela</taxon>
    </lineage>
</organism>
<evidence type="ECO:0000259" key="2">
    <source>
        <dbReference type="Pfam" id="PF04859"/>
    </source>
</evidence>